<dbReference type="InterPro" id="IPR037185">
    <property type="entry name" value="EmrE-like"/>
</dbReference>
<feature type="transmembrane region" description="Helical" evidence="1">
    <location>
        <begin position="255"/>
        <end position="274"/>
    </location>
</feature>
<dbReference type="PANTHER" id="PTHR22911">
    <property type="entry name" value="ACYL-MALONYL CONDENSING ENZYME-RELATED"/>
    <property type="match status" value="1"/>
</dbReference>
<gene>
    <name evidence="3" type="ORF">FRZ61_44610</name>
</gene>
<accession>A0A5J6N711</accession>
<feature type="transmembrane region" description="Helical" evidence="1">
    <location>
        <begin position="107"/>
        <end position="128"/>
    </location>
</feature>
<evidence type="ECO:0000313" key="3">
    <source>
        <dbReference type="EMBL" id="QEX24520.1"/>
    </source>
</evidence>
<feature type="transmembrane region" description="Helical" evidence="1">
    <location>
        <begin position="83"/>
        <end position="101"/>
    </location>
</feature>
<keyword evidence="1" id="KW-0472">Membrane</keyword>
<evidence type="ECO:0000256" key="1">
    <source>
        <dbReference type="SAM" id="Phobius"/>
    </source>
</evidence>
<protein>
    <submittedName>
        <fullName evidence="3">Membrane protein</fullName>
    </submittedName>
</protein>
<dbReference type="Proteomes" id="UP000325797">
    <property type="component" value="Chromosome"/>
</dbReference>
<dbReference type="KEGG" id="hadh:FRZ61_44610"/>
<reference evidence="3 4" key="1">
    <citation type="submission" date="2019-08" db="EMBL/GenBank/DDBJ databases">
        <title>Hyperibacter terrae gen. nov., sp. nov. and Hyperibacter viscosus sp. nov., two new members in the family Rhodospirillaceae isolated from the rhizosphere of Hypericum perforatum.</title>
        <authorList>
            <person name="Noviana Z."/>
        </authorList>
    </citation>
    <scope>NUCLEOTIDE SEQUENCE [LARGE SCALE GENOMIC DNA]</scope>
    <source>
        <strain evidence="3 4">R5959</strain>
    </source>
</reference>
<feature type="domain" description="EamA" evidence="2">
    <location>
        <begin position="19"/>
        <end position="152"/>
    </location>
</feature>
<evidence type="ECO:0000259" key="2">
    <source>
        <dbReference type="Pfam" id="PF00892"/>
    </source>
</evidence>
<dbReference type="Pfam" id="PF00892">
    <property type="entry name" value="EamA"/>
    <property type="match status" value="2"/>
</dbReference>
<feature type="transmembrane region" description="Helical" evidence="1">
    <location>
        <begin position="196"/>
        <end position="214"/>
    </location>
</feature>
<sequence>MAGLLTTADPAAARQRATLIGAIAPLLWATLALLTTYAQPLPAFELVAMTFGTAFLLTLGKWAIEAARGGASVASHFRLPGQAWAVGVGGLFLYHLFYFNALARAPAVEVSLICYLWPLLTVLLSAFMPGERLRPTHILGTLCGLAGAGLLVTKGQGLGFDPAYGLGYLAAIACAFTWAGYSLLSRRLSSVPSDAVGAFCGATALLGLLSHLAFEPWVAPSFGNLAAILALGLGPVGIAFFVWDHGVKHGDIQALGTLSYASPLLSTLLLVLAGRAGPSWVLAGGALLIVGGAALAAGGLFARRSR</sequence>
<dbReference type="SUPFAM" id="SSF103481">
    <property type="entry name" value="Multidrug resistance efflux transporter EmrE"/>
    <property type="match status" value="1"/>
</dbReference>
<dbReference type="RefSeq" id="WP_225308951.1">
    <property type="nucleotide sequence ID" value="NZ_CP042582.1"/>
</dbReference>
<keyword evidence="1" id="KW-1133">Transmembrane helix</keyword>
<proteinExistence type="predicted"/>
<feature type="transmembrane region" description="Helical" evidence="1">
    <location>
        <begin position="17"/>
        <end position="37"/>
    </location>
</feature>
<feature type="transmembrane region" description="Helical" evidence="1">
    <location>
        <begin position="226"/>
        <end position="243"/>
    </location>
</feature>
<feature type="transmembrane region" description="Helical" evidence="1">
    <location>
        <begin position="43"/>
        <end position="62"/>
    </location>
</feature>
<evidence type="ECO:0000313" key="4">
    <source>
        <dbReference type="Proteomes" id="UP000325797"/>
    </source>
</evidence>
<organism evidence="3 4">
    <name type="scientific">Hypericibacter adhaerens</name>
    <dbReference type="NCBI Taxonomy" id="2602016"/>
    <lineage>
        <taxon>Bacteria</taxon>
        <taxon>Pseudomonadati</taxon>
        <taxon>Pseudomonadota</taxon>
        <taxon>Alphaproteobacteria</taxon>
        <taxon>Rhodospirillales</taxon>
        <taxon>Dongiaceae</taxon>
        <taxon>Hypericibacter</taxon>
    </lineage>
</organism>
<keyword evidence="1" id="KW-0812">Transmembrane</keyword>
<feature type="transmembrane region" description="Helical" evidence="1">
    <location>
        <begin position="280"/>
        <end position="302"/>
    </location>
</feature>
<feature type="domain" description="EamA" evidence="2">
    <location>
        <begin position="166"/>
        <end position="296"/>
    </location>
</feature>
<dbReference type="InterPro" id="IPR000620">
    <property type="entry name" value="EamA_dom"/>
</dbReference>
<feature type="transmembrane region" description="Helical" evidence="1">
    <location>
        <begin position="165"/>
        <end position="184"/>
    </location>
</feature>
<dbReference type="PANTHER" id="PTHR22911:SF76">
    <property type="entry name" value="EAMA DOMAIN-CONTAINING PROTEIN"/>
    <property type="match status" value="1"/>
</dbReference>
<name>A0A5J6N711_9PROT</name>
<dbReference type="GO" id="GO:0016020">
    <property type="term" value="C:membrane"/>
    <property type="evidence" value="ECO:0007669"/>
    <property type="project" value="InterPro"/>
</dbReference>
<keyword evidence="4" id="KW-1185">Reference proteome</keyword>
<dbReference type="EMBL" id="CP042582">
    <property type="protein sequence ID" value="QEX24520.1"/>
    <property type="molecule type" value="Genomic_DNA"/>
</dbReference>
<dbReference type="AlphaFoldDB" id="A0A5J6N711"/>